<sequence>MKEAKVLTRHQRNQHNRRRLAGFTLAWLLSLALIYFGHRFVWDGDKLITGVMGAINLLLGAGMMWANKIMLNGLDELEQKIQLEAMGLSLGVGLVGGFAYSALAKTGVLPFAAEISHLAVLMALTYLAGTYRGVKKYQ</sequence>
<dbReference type="AlphaFoldDB" id="A0A1E8F8B9"/>
<comment type="caution">
    <text evidence="2">The sequence shown here is derived from an EMBL/GenBank/DDBJ whole genome shotgun (WGS) entry which is preliminary data.</text>
</comment>
<protein>
    <submittedName>
        <fullName evidence="2">Uncharacterized protein</fullName>
    </submittedName>
</protein>
<dbReference type="OrthoDB" id="1551090at2"/>
<keyword evidence="1" id="KW-1133">Transmembrane helix</keyword>
<dbReference type="Proteomes" id="UP000176037">
    <property type="component" value="Unassembled WGS sequence"/>
</dbReference>
<feature type="transmembrane region" description="Helical" evidence="1">
    <location>
        <begin position="20"/>
        <end position="41"/>
    </location>
</feature>
<keyword evidence="1" id="KW-0812">Transmembrane</keyword>
<feature type="transmembrane region" description="Helical" evidence="1">
    <location>
        <begin position="85"/>
        <end position="103"/>
    </location>
</feature>
<evidence type="ECO:0000313" key="3">
    <source>
        <dbReference type="Proteomes" id="UP000176037"/>
    </source>
</evidence>
<name>A0A1E8F8B9_9ALTE</name>
<keyword evidence="1" id="KW-0472">Membrane</keyword>
<accession>A0A1E8F8B9</accession>
<dbReference type="EMBL" id="MJIC01000021">
    <property type="protein sequence ID" value="OFI32169.1"/>
    <property type="molecule type" value="Genomic_DNA"/>
</dbReference>
<dbReference type="STRING" id="1856405.BFC17_08045"/>
<gene>
    <name evidence="2" type="ORF">BFC17_08045</name>
</gene>
<evidence type="ECO:0000313" key="2">
    <source>
        <dbReference type="EMBL" id="OFI32169.1"/>
    </source>
</evidence>
<dbReference type="RefSeq" id="WP_070178638.1">
    <property type="nucleotide sequence ID" value="NZ_BMJR01000010.1"/>
</dbReference>
<feature type="transmembrane region" description="Helical" evidence="1">
    <location>
        <begin position="115"/>
        <end position="134"/>
    </location>
</feature>
<evidence type="ECO:0000256" key="1">
    <source>
        <dbReference type="SAM" id="Phobius"/>
    </source>
</evidence>
<feature type="transmembrane region" description="Helical" evidence="1">
    <location>
        <begin position="47"/>
        <end position="65"/>
    </location>
</feature>
<proteinExistence type="predicted"/>
<keyword evidence="3" id="KW-1185">Reference proteome</keyword>
<organism evidence="2 3">
    <name type="scientific">Alteromonas lipolytica</name>
    <dbReference type="NCBI Taxonomy" id="1856405"/>
    <lineage>
        <taxon>Bacteria</taxon>
        <taxon>Pseudomonadati</taxon>
        <taxon>Pseudomonadota</taxon>
        <taxon>Gammaproteobacteria</taxon>
        <taxon>Alteromonadales</taxon>
        <taxon>Alteromonadaceae</taxon>
        <taxon>Alteromonas/Salinimonas group</taxon>
        <taxon>Alteromonas</taxon>
    </lineage>
</organism>
<reference evidence="2 3" key="1">
    <citation type="submission" date="2016-09" db="EMBL/GenBank/DDBJ databases">
        <title>Alteromonas lipolytica, a new species isolated from sea water.</title>
        <authorList>
            <person name="Wu Y.-H."/>
            <person name="Cheng H."/>
            <person name="Xu X.-W."/>
        </authorList>
    </citation>
    <scope>NUCLEOTIDE SEQUENCE [LARGE SCALE GENOMIC DNA]</scope>
    <source>
        <strain evidence="2 3">JW12</strain>
    </source>
</reference>